<dbReference type="PANTHER" id="PTHR45759">
    <property type="entry name" value="NUCLEOLAR GTP-BINDING PROTEIN 1"/>
    <property type="match status" value="1"/>
</dbReference>
<dbReference type="Pfam" id="PF01926">
    <property type="entry name" value="MMR_HSR1"/>
    <property type="match status" value="1"/>
</dbReference>
<evidence type="ECO:0000313" key="3">
    <source>
        <dbReference type="EMBL" id="AIM28098.1"/>
    </source>
</evidence>
<reference evidence="11 12" key="2">
    <citation type="journal article" date="2015" name="Genome Announc.">
        <title>Complete Genome Sequences of Evolved Arsenate-Resistant Metallosphaera sedula Strains.</title>
        <authorList>
            <person name="Ai C."/>
            <person name="McCarthy S."/>
            <person name="Schackwitz W."/>
            <person name="Martin J."/>
            <person name="Lipzen A."/>
            <person name="Blum P."/>
        </authorList>
    </citation>
    <scope>NUCLEOTIDE SEQUENCE [LARGE SCALE GENOMIC DNA]</scope>
    <source>
        <strain evidence="6 12">ARS120-1</strain>
        <strain evidence="7 11">ARS120-2</strain>
        <strain evidence="4 14">ARS50-1</strain>
        <strain evidence="5 13">ARS50-2</strain>
    </source>
</reference>
<dbReference type="GO" id="GO:0005525">
    <property type="term" value="F:GTP binding"/>
    <property type="evidence" value="ECO:0007669"/>
    <property type="project" value="InterPro"/>
</dbReference>
<accession>A0A088E808</accession>
<dbReference type="SUPFAM" id="SSF52540">
    <property type="entry name" value="P-loop containing nucleoside triphosphate hydrolases"/>
    <property type="match status" value="1"/>
</dbReference>
<dbReference type="InterPro" id="IPR027417">
    <property type="entry name" value="P-loop_NTPase"/>
</dbReference>
<evidence type="ECO:0000313" key="8">
    <source>
        <dbReference type="EMBL" id="AKV83888.1"/>
    </source>
</evidence>
<dbReference type="InterPro" id="IPR041623">
    <property type="entry name" value="NOG1_N"/>
</dbReference>
<evidence type="ECO:0000313" key="7">
    <source>
        <dbReference type="EMBL" id="AKV81657.1"/>
    </source>
</evidence>
<dbReference type="PATRIC" id="fig|43687.5.peg.2133"/>
<evidence type="ECO:0000313" key="5">
    <source>
        <dbReference type="EMBL" id="AKV77162.1"/>
    </source>
</evidence>
<organism evidence="3 9">
    <name type="scientific">Metallosphaera sedula</name>
    <dbReference type="NCBI Taxonomy" id="43687"/>
    <lineage>
        <taxon>Archaea</taxon>
        <taxon>Thermoproteota</taxon>
        <taxon>Thermoprotei</taxon>
        <taxon>Sulfolobales</taxon>
        <taxon>Sulfolobaceae</taxon>
        <taxon>Metallosphaera</taxon>
    </lineage>
</organism>
<dbReference type="Proteomes" id="UP000029084">
    <property type="component" value="Chromosome"/>
</dbReference>
<dbReference type="EMBL" id="CP008822">
    <property type="protein sequence ID" value="AIM28098.1"/>
    <property type="molecule type" value="Genomic_DNA"/>
</dbReference>
<dbReference type="Proteomes" id="UP000061362">
    <property type="component" value="Chromosome"/>
</dbReference>
<dbReference type="Gene3D" id="3.40.50.300">
    <property type="entry name" value="P-loop containing nucleotide triphosphate hydrolases"/>
    <property type="match status" value="1"/>
</dbReference>
<dbReference type="PROSITE" id="PS51710">
    <property type="entry name" value="G_OBG"/>
    <property type="match status" value="1"/>
</dbReference>
<dbReference type="OrthoDB" id="147673at2157"/>
<keyword evidence="1" id="KW-0547">Nucleotide-binding</keyword>
<evidence type="ECO:0000256" key="1">
    <source>
        <dbReference type="ARBA" id="ARBA00022741"/>
    </source>
</evidence>
<dbReference type="InterPro" id="IPR006073">
    <property type="entry name" value="GTP-bd"/>
</dbReference>
<dbReference type="PRINTS" id="PR00326">
    <property type="entry name" value="GTP1OBG"/>
</dbReference>
<dbReference type="EMBL" id="CP012172">
    <property type="protein sequence ID" value="AKV74924.1"/>
    <property type="molecule type" value="Genomic_DNA"/>
</dbReference>
<evidence type="ECO:0000313" key="11">
    <source>
        <dbReference type="Proteomes" id="UP000061362"/>
    </source>
</evidence>
<dbReference type="Proteomes" id="UP000068832">
    <property type="component" value="Chromosome"/>
</dbReference>
<dbReference type="CDD" id="cd01897">
    <property type="entry name" value="NOG"/>
    <property type="match status" value="1"/>
</dbReference>
<evidence type="ECO:0000313" key="9">
    <source>
        <dbReference type="Proteomes" id="UP000029084"/>
    </source>
</evidence>
<dbReference type="Proteomes" id="UP000062475">
    <property type="component" value="Chromosome"/>
</dbReference>
<dbReference type="AlphaFoldDB" id="A0A088E808"/>
<sequence length="331" mass="37158">MLNPFERLRPLPSVDSFVESEAKRLGSIGGKTVKEREIRRLKDYRDRIEVYVNFVRAFPRVDELHPFYKTSLEIASGSLDRVKMCLSAISRHANMAQRMLEKYMVMIKREPEEKANSLMRAGFGRASSILRRMNECVEWISGVVTVVSKGKAIDPELPTVMVAGPPNVGKSTLVSKISSARPEIANYPFTTKEIHVGHMDCGVKVQVIDTPGILDRPDAERNVIERKAVNALRNLNGLIVFLFDVSTSSIYGADEQLNIMREVKSLGKPVILAMNKIDAVDENMRREILSRVGDKVLEISSEQGTGIPELKREIFNWLKSISQDPSAVLDC</sequence>
<evidence type="ECO:0000313" key="13">
    <source>
        <dbReference type="Proteomes" id="UP000062475"/>
    </source>
</evidence>
<dbReference type="OMA" id="GINVGQF"/>
<evidence type="ECO:0000259" key="2">
    <source>
        <dbReference type="PROSITE" id="PS51710"/>
    </source>
</evidence>
<reference evidence="8 10" key="3">
    <citation type="submission" date="2015-07" db="EMBL/GenBank/DDBJ databases">
        <title>Physiological, transcriptional responses and genome re-sequencing of acid resistant extremely thermoacidophilic Metallosphaera sedula SARC-M1.</title>
        <authorList>
            <person name="Ai C."/>
            <person name="McCarthy S."/>
            <person name="Eckrich V."/>
            <person name="Rudrappa D."/>
            <person name="Qiu G."/>
            <person name="Blum P."/>
        </authorList>
    </citation>
    <scope>NUCLEOTIDE SEQUENCE [LARGE SCALE GENOMIC DNA]</scope>
    <source>
        <strain evidence="8 10">SARC-M1</strain>
    </source>
</reference>
<dbReference type="Proteomes" id="UP000062398">
    <property type="component" value="Chromosome"/>
</dbReference>
<dbReference type="EMBL" id="CP012175">
    <property type="protein sequence ID" value="AKV81657.1"/>
    <property type="molecule type" value="Genomic_DNA"/>
</dbReference>
<evidence type="ECO:0000313" key="10">
    <source>
        <dbReference type="Proteomes" id="UP000056255"/>
    </source>
</evidence>
<dbReference type="Proteomes" id="UP000056255">
    <property type="component" value="Chromosome"/>
</dbReference>
<evidence type="ECO:0000313" key="6">
    <source>
        <dbReference type="EMBL" id="AKV79412.1"/>
    </source>
</evidence>
<name>A0A088E808_9CREN</name>
<dbReference type="GeneID" id="91756507"/>
<dbReference type="Pfam" id="PF17835">
    <property type="entry name" value="NOG1_N"/>
    <property type="match status" value="1"/>
</dbReference>
<evidence type="ECO:0000313" key="12">
    <source>
        <dbReference type="Proteomes" id="UP000062398"/>
    </source>
</evidence>
<dbReference type="NCBIfam" id="TIGR00231">
    <property type="entry name" value="small_GTP"/>
    <property type="match status" value="1"/>
</dbReference>
<reference evidence="3 9" key="1">
    <citation type="journal article" date="2014" name="J. Bacteriol.">
        <title>Role of an Archaeal PitA Transporter in the Copper and Arsenic Resistance of Metallosphaera sedula, an Extreme Thermoacidophile.</title>
        <authorList>
            <person name="McCarthy S."/>
            <person name="Ai C."/>
            <person name="Wheaton G."/>
            <person name="Tevatia R."/>
            <person name="Eckrich V."/>
            <person name="Kelly R."/>
            <person name="Blum P."/>
        </authorList>
    </citation>
    <scope>NUCLEOTIDE SEQUENCE [LARGE SCALE GENOMIC DNA]</scope>
    <source>
        <strain evidence="3 9">CuR1</strain>
    </source>
</reference>
<dbReference type="InterPro" id="IPR005225">
    <property type="entry name" value="Small_GTP-bd"/>
</dbReference>
<dbReference type="Gene3D" id="1.20.120.1190">
    <property type="match status" value="1"/>
</dbReference>
<dbReference type="InterPro" id="IPR031167">
    <property type="entry name" value="G_OBG"/>
</dbReference>
<dbReference type="EMBL" id="CP012174">
    <property type="protein sequence ID" value="AKV79412.1"/>
    <property type="molecule type" value="Genomic_DNA"/>
</dbReference>
<evidence type="ECO:0000313" key="4">
    <source>
        <dbReference type="EMBL" id="AKV74924.1"/>
    </source>
</evidence>
<dbReference type="RefSeq" id="WP_012021902.1">
    <property type="nucleotide sequence ID" value="NZ_AP019770.1"/>
</dbReference>
<feature type="domain" description="OBG-type G" evidence="2">
    <location>
        <begin position="158"/>
        <end position="319"/>
    </location>
</feature>
<protein>
    <submittedName>
        <fullName evidence="3 4">GTP-binding protein</fullName>
    </submittedName>
</protein>
<proteinExistence type="predicted"/>
<gene>
    <name evidence="3" type="ORF">HA72_1975</name>
    <name evidence="4" type="ORF">MsedA_2025</name>
    <name evidence="5" type="ORF">MsedB_2027</name>
    <name evidence="6" type="ORF">MsedC_2025</name>
    <name evidence="7" type="ORF">MsedD_2026</name>
    <name evidence="8" type="ORF">MsedE_2026</name>
</gene>
<dbReference type="EMBL" id="CP012173">
    <property type="protein sequence ID" value="AKV77162.1"/>
    <property type="molecule type" value="Genomic_DNA"/>
</dbReference>
<evidence type="ECO:0000313" key="14">
    <source>
        <dbReference type="Proteomes" id="UP000068832"/>
    </source>
</evidence>
<dbReference type="EMBL" id="CP012176">
    <property type="protein sequence ID" value="AKV83888.1"/>
    <property type="molecule type" value="Genomic_DNA"/>
</dbReference>